<feature type="domain" description="PASTA" evidence="2">
    <location>
        <begin position="1"/>
        <end position="40"/>
    </location>
</feature>
<sequence length="220" mass="23110">LTERKEGYSETVAEGNVMAQSPEGGTKAERGSTVTITISLGPPENKVAVPDVLGMLPDEAKATMEAVGLVGNVKEVSDDDETMIGKVIGLNYSIGTQVEPGTSIDIYVSTGPAATYMYVENIESPALEDPAYVEGTQCVIVLTTASGTEIYRTAVTSFPYPVNLLNISEPTGVLTLIYTVNTEATTVTDPVTGAVTAVPGASEQRTINRPITFIRNDSGT</sequence>
<feature type="region of interest" description="Disordered" evidence="1">
    <location>
        <begin position="1"/>
        <end position="31"/>
    </location>
</feature>
<protein>
    <submittedName>
        <fullName evidence="3">PASTA domain-containing protein</fullName>
    </submittedName>
</protein>
<dbReference type="SMART" id="SM00740">
    <property type="entry name" value="PASTA"/>
    <property type="match status" value="1"/>
</dbReference>
<dbReference type="PROSITE" id="PS51178">
    <property type="entry name" value="PASTA"/>
    <property type="match status" value="2"/>
</dbReference>
<accession>A0A9D2R2P2</accession>
<dbReference type="Pfam" id="PF03793">
    <property type="entry name" value="PASTA"/>
    <property type="match status" value="2"/>
</dbReference>
<reference evidence="3" key="2">
    <citation type="submission" date="2021-04" db="EMBL/GenBank/DDBJ databases">
        <authorList>
            <person name="Gilroy R."/>
        </authorList>
    </citation>
    <scope>NUCLEOTIDE SEQUENCE</scope>
    <source>
        <strain evidence="3">ChiHjej8B7-25341</strain>
    </source>
</reference>
<feature type="non-terminal residue" evidence="3">
    <location>
        <position position="1"/>
    </location>
</feature>
<dbReference type="Proteomes" id="UP000823851">
    <property type="component" value="Unassembled WGS sequence"/>
</dbReference>
<dbReference type="EMBL" id="DWUW01000328">
    <property type="protein sequence ID" value="HJD32541.1"/>
    <property type="molecule type" value="Genomic_DNA"/>
</dbReference>
<organism evidence="3 4">
    <name type="scientific">Candidatus Eisenbergiella stercorigallinarum</name>
    <dbReference type="NCBI Taxonomy" id="2838557"/>
    <lineage>
        <taxon>Bacteria</taxon>
        <taxon>Bacillati</taxon>
        <taxon>Bacillota</taxon>
        <taxon>Clostridia</taxon>
        <taxon>Lachnospirales</taxon>
        <taxon>Lachnospiraceae</taxon>
        <taxon>Eisenbergiella</taxon>
    </lineage>
</organism>
<dbReference type="CDD" id="cd06577">
    <property type="entry name" value="PASTA_pknB"/>
    <property type="match status" value="2"/>
</dbReference>
<reference evidence="3" key="1">
    <citation type="journal article" date="2021" name="PeerJ">
        <title>Extensive microbial diversity within the chicken gut microbiome revealed by metagenomics and culture.</title>
        <authorList>
            <person name="Gilroy R."/>
            <person name="Ravi A."/>
            <person name="Getino M."/>
            <person name="Pursley I."/>
            <person name="Horton D.L."/>
            <person name="Alikhan N.F."/>
            <person name="Baker D."/>
            <person name="Gharbi K."/>
            <person name="Hall N."/>
            <person name="Watson M."/>
            <person name="Adriaenssens E.M."/>
            <person name="Foster-Nyarko E."/>
            <person name="Jarju S."/>
            <person name="Secka A."/>
            <person name="Antonio M."/>
            <person name="Oren A."/>
            <person name="Chaudhuri R.R."/>
            <person name="La Ragione R."/>
            <person name="Hildebrand F."/>
            <person name="Pallen M.J."/>
        </authorList>
    </citation>
    <scope>NUCLEOTIDE SEQUENCE</scope>
    <source>
        <strain evidence="3">ChiHjej8B7-25341</strain>
    </source>
</reference>
<dbReference type="Gene3D" id="3.30.10.20">
    <property type="match status" value="2"/>
</dbReference>
<gene>
    <name evidence="3" type="ORF">H9912_11475</name>
</gene>
<evidence type="ECO:0000313" key="3">
    <source>
        <dbReference type="EMBL" id="HJD32541.1"/>
    </source>
</evidence>
<feature type="domain" description="PASTA" evidence="2">
    <location>
        <begin position="43"/>
        <end position="110"/>
    </location>
</feature>
<evidence type="ECO:0000259" key="2">
    <source>
        <dbReference type="PROSITE" id="PS51178"/>
    </source>
</evidence>
<comment type="caution">
    <text evidence="3">The sequence shown here is derived from an EMBL/GenBank/DDBJ whole genome shotgun (WGS) entry which is preliminary data.</text>
</comment>
<evidence type="ECO:0000313" key="4">
    <source>
        <dbReference type="Proteomes" id="UP000823851"/>
    </source>
</evidence>
<proteinExistence type="predicted"/>
<dbReference type="AlphaFoldDB" id="A0A9D2R2P2"/>
<name>A0A9D2R2P2_9FIRM</name>
<evidence type="ECO:0000256" key="1">
    <source>
        <dbReference type="SAM" id="MobiDB-lite"/>
    </source>
</evidence>
<dbReference type="InterPro" id="IPR005543">
    <property type="entry name" value="PASTA_dom"/>
</dbReference>